<proteinExistence type="predicted"/>
<feature type="transmembrane region" description="Helical" evidence="1">
    <location>
        <begin position="81"/>
        <end position="104"/>
    </location>
</feature>
<feature type="transmembrane region" description="Helical" evidence="1">
    <location>
        <begin position="55"/>
        <end position="74"/>
    </location>
</feature>
<gene>
    <name evidence="2" type="ORF">F4553_006680</name>
</gene>
<accession>A0A841C073</accession>
<feature type="transmembrane region" description="Helical" evidence="1">
    <location>
        <begin position="12"/>
        <end position="35"/>
    </location>
</feature>
<feature type="transmembrane region" description="Helical" evidence="1">
    <location>
        <begin position="124"/>
        <end position="145"/>
    </location>
</feature>
<keyword evidence="1" id="KW-0812">Transmembrane</keyword>
<dbReference type="Proteomes" id="UP000587527">
    <property type="component" value="Unassembled WGS sequence"/>
</dbReference>
<sequence length="158" mass="17500">MATREGGGTKIMRGVVTAIAIVAVLVLLAVFWRQALDALEAVWDFIVGRFPDESGQRVAVVVYLILSVLLGILFSKAGHFTAYGIVMALGPLLWFLFWEGFPLLGLDPTWKASLGVSHLEPGQVILWAVVADLVVTLVFVPLELWEKYRHRRRSLGID</sequence>
<dbReference type="AlphaFoldDB" id="A0A841C073"/>
<reference evidence="2 3" key="1">
    <citation type="submission" date="2020-08" db="EMBL/GenBank/DDBJ databases">
        <title>Sequencing the genomes of 1000 actinobacteria strains.</title>
        <authorList>
            <person name="Klenk H.-P."/>
        </authorList>
    </citation>
    <scope>NUCLEOTIDE SEQUENCE [LARGE SCALE GENOMIC DNA]</scope>
    <source>
        <strain evidence="2 3">DSM 45362</strain>
    </source>
</reference>
<name>A0A841C073_9ACTN</name>
<comment type="caution">
    <text evidence="2">The sequence shown here is derived from an EMBL/GenBank/DDBJ whole genome shotgun (WGS) entry which is preliminary data.</text>
</comment>
<keyword evidence="1" id="KW-0472">Membrane</keyword>
<keyword evidence="1" id="KW-1133">Transmembrane helix</keyword>
<evidence type="ECO:0000313" key="3">
    <source>
        <dbReference type="Proteomes" id="UP000587527"/>
    </source>
</evidence>
<dbReference type="EMBL" id="JACHMN010000003">
    <property type="protein sequence ID" value="MBB5873246.1"/>
    <property type="molecule type" value="Genomic_DNA"/>
</dbReference>
<protein>
    <submittedName>
        <fullName evidence="2">Uncharacterized protein</fullName>
    </submittedName>
</protein>
<keyword evidence="3" id="KW-1185">Reference proteome</keyword>
<evidence type="ECO:0000256" key="1">
    <source>
        <dbReference type="SAM" id="Phobius"/>
    </source>
</evidence>
<organism evidence="2 3">
    <name type="scientific">Allocatelliglobosispora scoriae</name>
    <dbReference type="NCBI Taxonomy" id="643052"/>
    <lineage>
        <taxon>Bacteria</taxon>
        <taxon>Bacillati</taxon>
        <taxon>Actinomycetota</taxon>
        <taxon>Actinomycetes</taxon>
        <taxon>Micromonosporales</taxon>
        <taxon>Micromonosporaceae</taxon>
        <taxon>Allocatelliglobosispora</taxon>
    </lineage>
</organism>
<dbReference type="RefSeq" id="WP_184844133.1">
    <property type="nucleotide sequence ID" value="NZ_JACHMN010000003.1"/>
</dbReference>
<evidence type="ECO:0000313" key="2">
    <source>
        <dbReference type="EMBL" id="MBB5873246.1"/>
    </source>
</evidence>